<feature type="signal peptide" evidence="7">
    <location>
        <begin position="1"/>
        <end position="32"/>
    </location>
</feature>
<evidence type="ECO:0000256" key="7">
    <source>
        <dbReference type="SAM" id="SignalP"/>
    </source>
</evidence>
<sequence length="2122" mass="239311">MRVRRFKKSLQLFLTILLVSQSFMVYPVSIQAEEHPADTNFPNEVENPGFETGDLTGWTVEGDAFGQDSVSNDTIWWGEEIPFNQEETYFLNGWAYPESETGKVTSSTFNLSGAGWITFKLGGGKNMDLVHLNVYDADTDELLARYGNTEFCDCHFPHIEEGMNLANLVPYRADLSPYLGRDLYFEIVDNAKEDWGMIFADAFFTYHENAPTEGIEAVNLVSPPPPEEEKEPEEIEEPKEQEPKEQESKEQEPKEREPKEQEPKEQEPKEQEPEQKEQEGAKDTVLTGYYKEAFRPQFHFTPEENWMNDPNGMVYLDGEYHLFYQHNPNENVWGPMYWGHAISTDLVNFEHHPIALYPDEHGFIWSGSAVVDEKNTSGFGNGDQPPLVAIFSYELGNDNQTVGLAYSNDKGRTWETYEGNPVVGMPAETKVSNGGEGVFRDPKVFWNEEKNEWVFVITSGKRVDFYTSPNLKEWTKVSRFENPSVNGDLGIWECSDLIPLPVTTENGIEEKWVLITSVAKGPTGGPAMGYFIGEFDGETFIPDEEEIKWLDYGADIYAGVTWSNTPNDRPLLLGWMSTPKYAGDTPTDPWRSAMTLPRELRLEQTDKGIVLAQSPAHEFESLRGEKSSWSDEVVDHSNTLLSGINGDTLEIIAEIDLTRTTSEEFGFHVRKDGAEYTAIGYDQQSNQVYVDRTNSGIVDFHSDFAAKHTAPFDGNEETLKMHMFIDRSSVEVFFNDGEVVFTEQIFPDPNSKGIELVGDSGEIYLKNLVIYQLNSAEFTPGYKNEFKRSYGHFPSEMDVESLPTDIENASFETGDLTGWTTHGSAFNGVVTDETNFWGGPFNQEGTYHVWGFAGANNDDRSDQRTGVMKSSLFKLDGNGTINFLVAGGQDLNRLYVSLVKASTGEELFRTTGRNTEQYRRVSWNASEHLGEAMFIKMVDQHSGGFGHINVDDFNVFNSSEDVLPNDILNPGFETGDLTGWTVLEGTYDDDDVTSEVDYSHPEPINKEGDYHLWGKDHKTAQIKSSHFVLAGTGEITFLIGGGNDIDNQYVALMSAADDQELMRQTNEWFDDSENYHRVTWDASDYIGKELYLLIVDNDDSGGWSHINVDDFNVLNHGMVSHWSFNEGKGHFAKDEVTGVKDKIDYIFNEAVDKPSTDPLWRDGIIGSGLLFDGYSTYIEREAAEFAKVTDALTIEAWVAPRAYEWGSEGKKSVIVNQHDPGKNEGFILGMGRHGSWSFEVGMNGEWIELWADENKPLEKFKWSHIVATYDKKTSEMKLYLNGEVVGSTKTPLNTTVTPSTEPLIIGKHNYPAIINGTFTANMFNGLMDEVKVINDSYSAEKVSEIYNEYVSAFENGEHPTPNLAMDRSRFDGDRHRPQYHFISPEHWMNEPHAPFYFNGKYHIFYQHNPQGPYWNHIHWGHAISDDMVHWEDMPVALAPDGGSVTPDGVWSGDATFDADGLPVLLFTAGDDSKFPNQMTGLARSTFAEDGDVKLPNWKMNEEPVTVQAPNLKADEGEVWYGQFRDPYVWKDGDTWYQLVGSGIRDGDKSVGGTALLYTSTDLENWTYEKPFLVGDYANYPETGQVWELPVFLPLNDEEGNETGKHVLFINPWYEGYSPHNVKYVWHWIGTWDQDNLEFTPDHSEPRIFDKGEHFTGPSGFVDQDGRSILFSIAQGKRSEQAQHDAGWAHNAGLPLSLTLRENNELGIEPIEELQELRTKQLASFKNQKISKANELLSDVQGDLLEIILEVDNHNASDFGIKVRRSANGEEETLISYDYENSMYTIDRNKSSLDKDVRKGVQGDVMDLGGENLKLHIYLDRSMVEAYANGYKSLTSRVYPTRFDALGLELWSENGKVTIKSMEVWELGSAYGETVPAHWPDVEEVPEHKQLPNHDFQTGDLTGWMVEEGHAFTDDHITNRYDWGWGGPFNQAHSAADPNHYHYWGFHPDHGGDGATGVMKSQDFILGGNGQIDFLVAGGNIMDQLYVALVRASDGEYLMKATGHNSEQYRRVKWDASAYIGEELYVKVVDRATGGWGHINIDNVNVQVDPATQFDLTGLEVEEEQEEVEEGQSVHGLPNGKVIFKGGKTPVHLPGNQAKGLTKAKENVQSKKTKLQPFKRLEK</sequence>
<dbReference type="InterPro" id="IPR023296">
    <property type="entry name" value="Glyco_hydro_beta-prop_sf"/>
</dbReference>
<evidence type="ECO:0000313" key="10">
    <source>
        <dbReference type="Proteomes" id="UP001589833"/>
    </source>
</evidence>
<dbReference type="Pfam" id="PF13385">
    <property type="entry name" value="Laminin_G_3"/>
    <property type="match status" value="1"/>
</dbReference>
<keyword evidence="4" id="KW-1015">Disulfide bond</keyword>
<dbReference type="SMART" id="SM00640">
    <property type="entry name" value="Glyco_32"/>
    <property type="match status" value="2"/>
</dbReference>
<evidence type="ECO:0000259" key="8">
    <source>
        <dbReference type="SMART" id="SM00560"/>
    </source>
</evidence>
<accession>A0ABV6NEM9</accession>
<keyword evidence="5" id="KW-0326">Glycosidase</keyword>
<dbReference type="InterPro" id="IPR013148">
    <property type="entry name" value="Glyco_hydro_32_N"/>
</dbReference>
<dbReference type="InterPro" id="IPR001362">
    <property type="entry name" value="Glyco_hydro_32"/>
</dbReference>
<dbReference type="Gene3D" id="2.60.120.200">
    <property type="match status" value="1"/>
</dbReference>
<reference evidence="9 10" key="1">
    <citation type="submission" date="2024-09" db="EMBL/GenBank/DDBJ databases">
        <authorList>
            <person name="Sun Q."/>
            <person name="Mori K."/>
        </authorList>
    </citation>
    <scope>NUCLEOTIDE SEQUENCE [LARGE SCALE GENOMIC DNA]</scope>
    <source>
        <strain evidence="9 10">NCAIM B.02301</strain>
    </source>
</reference>
<dbReference type="CDD" id="cd18622">
    <property type="entry name" value="GH32_Inu-like"/>
    <property type="match status" value="1"/>
</dbReference>
<dbReference type="Gene3D" id="2.60.120.260">
    <property type="entry name" value="Galactose-binding domain-like"/>
    <property type="match status" value="3"/>
</dbReference>
<organism evidence="9 10">
    <name type="scientific">Halalkalibacter alkalisediminis</name>
    <dbReference type="NCBI Taxonomy" id="935616"/>
    <lineage>
        <taxon>Bacteria</taxon>
        <taxon>Bacillati</taxon>
        <taxon>Bacillota</taxon>
        <taxon>Bacilli</taxon>
        <taxon>Bacillales</taxon>
        <taxon>Bacillaceae</taxon>
        <taxon>Halalkalibacter</taxon>
    </lineage>
</organism>
<evidence type="ECO:0000256" key="5">
    <source>
        <dbReference type="ARBA" id="ARBA00023295"/>
    </source>
</evidence>
<evidence type="ECO:0000256" key="4">
    <source>
        <dbReference type="ARBA" id="ARBA00023157"/>
    </source>
</evidence>
<dbReference type="SUPFAM" id="SSF75005">
    <property type="entry name" value="Arabinanase/levansucrase/invertase"/>
    <property type="match status" value="2"/>
</dbReference>
<feature type="chain" id="PRO_5047027402" evidence="7">
    <location>
        <begin position="33"/>
        <end position="2122"/>
    </location>
</feature>
<dbReference type="PANTHER" id="PTHR42800">
    <property type="entry name" value="EXOINULINASE INUD (AFU_ORTHOLOGUE AFUA_5G00480)"/>
    <property type="match status" value="1"/>
</dbReference>
<evidence type="ECO:0000256" key="2">
    <source>
        <dbReference type="ARBA" id="ARBA00022729"/>
    </source>
</evidence>
<comment type="caution">
    <text evidence="9">The sequence shown here is derived from an EMBL/GenBank/DDBJ whole genome shotgun (WGS) entry which is preliminary data.</text>
</comment>
<dbReference type="Gene3D" id="2.115.10.20">
    <property type="entry name" value="Glycosyl hydrolase domain, family 43"/>
    <property type="match status" value="2"/>
</dbReference>
<dbReference type="EMBL" id="JBHLTR010000013">
    <property type="protein sequence ID" value="MFC0559217.1"/>
    <property type="molecule type" value="Genomic_DNA"/>
</dbReference>
<dbReference type="CDD" id="cd08996">
    <property type="entry name" value="GH32_FFase"/>
    <property type="match status" value="1"/>
</dbReference>
<name>A0ABV6NEM9_9BACI</name>
<dbReference type="InterPro" id="IPR013320">
    <property type="entry name" value="ConA-like_dom_sf"/>
</dbReference>
<evidence type="ECO:0000256" key="3">
    <source>
        <dbReference type="ARBA" id="ARBA00022801"/>
    </source>
</evidence>
<dbReference type="SUPFAM" id="SSF49899">
    <property type="entry name" value="Concanavalin A-like lectins/glucanases"/>
    <property type="match status" value="3"/>
</dbReference>
<comment type="similarity">
    <text evidence="1">Belongs to the glycosyl hydrolase 32 family.</text>
</comment>
<keyword evidence="3" id="KW-0378">Hydrolase</keyword>
<feature type="region of interest" description="Disordered" evidence="6">
    <location>
        <begin position="217"/>
        <end position="282"/>
    </location>
</feature>
<dbReference type="Proteomes" id="UP001589833">
    <property type="component" value="Unassembled WGS sequence"/>
</dbReference>
<feature type="compositionally biased region" description="Basic and acidic residues" evidence="6">
    <location>
        <begin position="238"/>
        <end position="282"/>
    </location>
</feature>
<dbReference type="InterPro" id="IPR018053">
    <property type="entry name" value="Glyco_hydro_32_AS"/>
</dbReference>
<keyword evidence="2 7" id="KW-0732">Signal</keyword>
<dbReference type="SMART" id="SM00560">
    <property type="entry name" value="LamGL"/>
    <property type="match status" value="1"/>
</dbReference>
<evidence type="ECO:0000313" key="9">
    <source>
        <dbReference type="EMBL" id="MFC0559217.1"/>
    </source>
</evidence>
<dbReference type="Pfam" id="PF00251">
    <property type="entry name" value="Glyco_hydro_32N"/>
    <property type="match status" value="2"/>
</dbReference>
<dbReference type="PROSITE" id="PS00609">
    <property type="entry name" value="GLYCOSYL_HYDROL_F32"/>
    <property type="match status" value="1"/>
</dbReference>
<dbReference type="RefSeq" id="WP_273842077.1">
    <property type="nucleotide sequence ID" value="NZ_JAQQWT010000004.1"/>
</dbReference>
<protein>
    <submittedName>
        <fullName evidence="9">GH32 C-terminal domain-containing protein</fullName>
    </submittedName>
</protein>
<dbReference type="Pfam" id="PF08244">
    <property type="entry name" value="Glyco_hydro_32C"/>
    <property type="match status" value="2"/>
</dbReference>
<gene>
    <name evidence="9" type="ORF">ACFFH4_09180</name>
</gene>
<evidence type="ECO:0000256" key="1">
    <source>
        <dbReference type="ARBA" id="ARBA00009902"/>
    </source>
</evidence>
<dbReference type="Gene3D" id="2.60.120.560">
    <property type="entry name" value="Exo-inulinase, domain 1"/>
    <property type="match status" value="2"/>
</dbReference>
<dbReference type="InterPro" id="IPR006558">
    <property type="entry name" value="LamG-like"/>
</dbReference>
<feature type="compositionally biased region" description="Acidic residues" evidence="6">
    <location>
        <begin position="226"/>
        <end position="237"/>
    </location>
</feature>
<feature type="domain" description="LamG-like jellyroll fold" evidence="8">
    <location>
        <begin position="1190"/>
        <end position="1340"/>
    </location>
</feature>
<keyword evidence="10" id="KW-1185">Reference proteome</keyword>
<evidence type="ECO:0000256" key="6">
    <source>
        <dbReference type="SAM" id="MobiDB-lite"/>
    </source>
</evidence>
<feature type="region of interest" description="Disordered" evidence="6">
    <location>
        <begin position="2084"/>
        <end position="2122"/>
    </location>
</feature>
<dbReference type="PANTHER" id="PTHR42800:SF1">
    <property type="entry name" value="EXOINULINASE INUD (AFU_ORTHOLOGUE AFUA_5G00480)"/>
    <property type="match status" value="1"/>
</dbReference>
<dbReference type="InterPro" id="IPR013189">
    <property type="entry name" value="Glyco_hydro_32_C"/>
</dbReference>
<proteinExistence type="inferred from homology"/>